<feature type="region of interest" description="Disordered" evidence="1">
    <location>
        <begin position="1"/>
        <end position="46"/>
    </location>
</feature>
<proteinExistence type="predicted"/>
<evidence type="ECO:0000313" key="2">
    <source>
        <dbReference type="EMBL" id="BBX94225.1"/>
    </source>
</evidence>
<dbReference type="EMBL" id="AP022579">
    <property type="protein sequence ID" value="BBX94225.1"/>
    <property type="molecule type" value="Genomic_DNA"/>
</dbReference>
<sequence length="76" mass="8464">MAERTDDHTQIFGTPSLAEPQGPQSQPFSRIGLRHRCPGVGNPARQRVSTERYATGYFGVHRPILTLVFTLWAKGV</sequence>
<dbReference type="Proteomes" id="UP000466683">
    <property type="component" value="Chromosome"/>
</dbReference>
<accession>A0ABM7J4R7</accession>
<evidence type="ECO:0000313" key="3">
    <source>
        <dbReference type="Proteomes" id="UP000466683"/>
    </source>
</evidence>
<gene>
    <name evidence="2" type="ORF">MBOE_58740</name>
</gene>
<protein>
    <submittedName>
        <fullName evidence="2">Uncharacterized protein</fullName>
    </submittedName>
</protein>
<reference evidence="2 3" key="1">
    <citation type="journal article" date="2019" name="Emerg. Microbes Infect.">
        <title>Comprehensive subspecies identification of 175 nontuberculous mycobacteria species based on 7547 genomic profiles.</title>
        <authorList>
            <person name="Matsumoto Y."/>
            <person name="Kinjo T."/>
            <person name="Motooka D."/>
            <person name="Nabeya D."/>
            <person name="Jung N."/>
            <person name="Uechi K."/>
            <person name="Horii T."/>
            <person name="Iida T."/>
            <person name="Fujita J."/>
            <person name="Nakamura S."/>
        </authorList>
    </citation>
    <scope>NUCLEOTIDE SEQUENCE [LARGE SCALE GENOMIC DNA]</scope>
    <source>
        <strain evidence="2 3">JCM 15653</strain>
    </source>
</reference>
<evidence type="ECO:0000256" key="1">
    <source>
        <dbReference type="SAM" id="MobiDB-lite"/>
    </source>
</evidence>
<name>A0ABM7J4R7_9MYCO</name>
<keyword evidence="3" id="KW-1185">Reference proteome</keyword>
<organism evidence="2 3">
    <name type="scientific">Mycolicibacterium boenickei</name>
    <dbReference type="NCBI Taxonomy" id="146017"/>
    <lineage>
        <taxon>Bacteria</taxon>
        <taxon>Bacillati</taxon>
        <taxon>Actinomycetota</taxon>
        <taxon>Actinomycetes</taxon>
        <taxon>Mycobacteriales</taxon>
        <taxon>Mycobacteriaceae</taxon>
        <taxon>Mycolicibacterium</taxon>
    </lineage>
</organism>